<evidence type="ECO:0000256" key="2">
    <source>
        <dbReference type="ARBA" id="ARBA00022448"/>
    </source>
</evidence>
<dbReference type="InterPro" id="IPR005673">
    <property type="entry name" value="ABC_phos-bd_PstS"/>
</dbReference>
<evidence type="ECO:0000256" key="3">
    <source>
        <dbReference type="ARBA" id="ARBA00022592"/>
    </source>
</evidence>
<dbReference type="PIRSF" id="PIRSF002756">
    <property type="entry name" value="PstS"/>
    <property type="match status" value="1"/>
</dbReference>
<dbReference type="InterPro" id="IPR050962">
    <property type="entry name" value="Phosphate-bind_PstS"/>
</dbReference>
<evidence type="ECO:0000259" key="4">
    <source>
        <dbReference type="Pfam" id="PF12849"/>
    </source>
</evidence>
<dbReference type="Gene3D" id="3.40.190.10">
    <property type="entry name" value="Periplasmic binding protein-like II"/>
    <property type="match status" value="4"/>
</dbReference>
<reference evidence="5" key="1">
    <citation type="submission" date="2020-05" db="EMBL/GenBank/DDBJ databases">
        <authorList>
            <person name="Chiriac C."/>
            <person name="Salcher M."/>
            <person name="Ghai R."/>
            <person name="Kavagutti S V."/>
        </authorList>
    </citation>
    <scope>NUCLEOTIDE SEQUENCE</scope>
</reference>
<name>A0A6J7HRM5_9ZZZZ</name>
<dbReference type="GO" id="GO:0035435">
    <property type="term" value="P:phosphate ion transmembrane transport"/>
    <property type="evidence" value="ECO:0007669"/>
    <property type="project" value="InterPro"/>
</dbReference>
<evidence type="ECO:0000256" key="1">
    <source>
        <dbReference type="ARBA" id="ARBA00008725"/>
    </source>
</evidence>
<dbReference type="SUPFAM" id="SSF53850">
    <property type="entry name" value="Periplasmic binding protein-like II"/>
    <property type="match status" value="1"/>
</dbReference>
<dbReference type="EMBL" id="CAFBMZ010000018">
    <property type="protein sequence ID" value="CAB4920976.1"/>
    <property type="molecule type" value="Genomic_DNA"/>
</dbReference>
<comment type="similarity">
    <text evidence="1">Belongs to the PstS family.</text>
</comment>
<dbReference type="InterPro" id="IPR024370">
    <property type="entry name" value="PBP_domain"/>
</dbReference>
<organism evidence="5">
    <name type="scientific">freshwater metagenome</name>
    <dbReference type="NCBI Taxonomy" id="449393"/>
    <lineage>
        <taxon>unclassified sequences</taxon>
        <taxon>metagenomes</taxon>
        <taxon>ecological metagenomes</taxon>
    </lineage>
</organism>
<accession>A0A6J7HRM5</accession>
<dbReference type="Pfam" id="PF12849">
    <property type="entry name" value="PBP_like_2"/>
    <property type="match status" value="1"/>
</dbReference>
<dbReference type="PANTHER" id="PTHR42996">
    <property type="entry name" value="PHOSPHATE-BINDING PROTEIN PSTS"/>
    <property type="match status" value="1"/>
</dbReference>
<keyword evidence="2" id="KW-0813">Transport</keyword>
<gene>
    <name evidence="5" type="ORF">UFOPK3684_00395</name>
</gene>
<keyword evidence="3" id="KW-0592">Phosphate transport</keyword>
<evidence type="ECO:0000313" key="5">
    <source>
        <dbReference type="EMBL" id="CAB4920976.1"/>
    </source>
</evidence>
<dbReference type="GO" id="GO:0043190">
    <property type="term" value="C:ATP-binding cassette (ABC) transporter complex"/>
    <property type="evidence" value="ECO:0007669"/>
    <property type="project" value="InterPro"/>
</dbReference>
<dbReference type="PANTHER" id="PTHR42996:SF1">
    <property type="entry name" value="PHOSPHATE-BINDING PROTEIN PSTS"/>
    <property type="match status" value="1"/>
</dbReference>
<dbReference type="AlphaFoldDB" id="A0A6J7HRM5"/>
<proteinExistence type="inferred from homology"/>
<protein>
    <submittedName>
        <fullName evidence="5">Unannotated protein</fullName>
    </submittedName>
</protein>
<sequence>MHKGPIVNLTYIGLLCSSNIPKKGKKLRISKFAKIATLALAFGLVAGTPAYAVDLQGSGASFPALLIEACKAGFASNTAHTYVYASSSSGTGQANSDKSIGDFWMSDGAYTAATRRSTLIHVPLVAAPIAILTNLPSKTTLQLSAATVAGIFGGQITRWNDPAIIADNNRTSTKVVYKLDSNGNPRKDSKGDPIVLRTQTVTSHYTLPNQSIKVVYRADSSGTTENFTNYLNKSAPNVWTKAKGKVFKDGFPGNINATENLGRIVGATSSNGVAQLAGKTPFSITYAEVNYAAANKLKVANLINPAGSSVAADSTGVGAFLASATQDANGFLSFDYATKEKGAYPLGIVSYLLADTSYPDKTKAAAVKDFANYILSTKCAKDVGANLGFSVIDGDLLKKSLSQVAKIG</sequence>
<feature type="domain" description="PBP" evidence="4">
    <location>
        <begin position="55"/>
        <end position="377"/>
    </location>
</feature>
<dbReference type="GO" id="GO:0042301">
    <property type="term" value="F:phosphate ion binding"/>
    <property type="evidence" value="ECO:0007669"/>
    <property type="project" value="InterPro"/>
</dbReference>